<dbReference type="InterPro" id="IPR001296">
    <property type="entry name" value="Glyco_trans_1"/>
</dbReference>
<dbReference type="InterPro" id="IPR050834">
    <property type="entry name" value="Glycosyltransf_2"/>
</dbReference>
<dbReference type="AlphaFoldDB" id="A0A1A9NE37"/>
<evidence type="ECO:0000259" key="2">
    <source>
        <dbReference type="Pfam" id="PF00535"/>
    </source>
</evidence>
<dbReference type="STRING" id="1462993.A6V36_15945"/>
<evidence type="ECO:0008006" key="5">
    <source>
        <dbReference type="Google" id="ProtNLM"/>
    </source>
</evidence>
<protein>
    <recommendedName>
        <fullName evidence="5">Glycosyltransferase 2-like domain-containing protein</fullName>
    </recommendedName>
</protein>
<dbReference type="CDD" id="cd03801">
    <property type="entry name" value="GT4_PimA-like"/>
    <property type="match status" value="1"/>
</dbReference>
<comment type="caution">
    <text evidence="3">The sequence shown here is derived from an EMBL/GenBank/DDBJ whole genome shotgun (WGS) entry which is preliminary data.</text>
</comment>
<feature type="domain" description="Glycosyl transferase family 1" evidence="1">
    <location>
        <begin position="826"/>
        <end position="976"/>
    </location>
</feature>
<dbReference type="OrthoDB" id="9786172at2"/>
<dbReference type="Gene3D" id="3.40.50.2000">
    <property type="entry name" value="Glycogen Phosphorylase B"/>
    <property type="match status" value="1"/>
</dbReference>
<organism evidence="3 4">
    <name type="scientific">Paraburkholderia ginsengiterrae</name>
    <dbReference type="NCBI Taxonomy" id="1462993"/>
    <lineage>
        <taxon>Bacteria</taxon>
        <taxon>Pseudomonadati</taxon>
        <taxon>Pseudomonadota</taxon>
        <taxon>Betaproteobacteria</taxon>
        <taxon>Burkholderiales</taxon>
        <taxon>Burkholderiaceae</taxon>
        <taxon>Paraburkholderia</taxon>
    </lineage>
</organism>
<dbReference type="Pfam" id="PF00535">
    <property type="entry name" value="Glycos_transf_2"/>
    <property type="match status" value="1"/>
</dbReference>
<proteinExistence type="predicted"/>
<dbReference type="EMBL" id="LXKA01000098">
    <property type="protein sequence ID" value="OAJ64529.1"/>
    <property type="molecule type" value="Genomic_DNA"/>
</dbReference>
<dbReference type="InterPro" id="IPR001173">
    <property type="entry name" value="Glyco_trans_2-like"/>
</dbReference>
<evidence type="ECO:0000313" key="3">
    <source>
        <dbReference type="EMBL" id="OAJ64529.1"/>
    </source>
</evidence>
<dbReference type="Proteomes" id="UP000078116">
    <property type="component" value="Unassembled WGS sequence"/>
</dbReference>
<sequence length="1033" mass="113262">MSHFSYQVTEMKVSQIISNARVISAGRSRYKPKISVVTPTYCRNGEGLLLRCLDSAAIQSFTDFEHVIIDDGSTDGSQAVLTDAALRDDRIVYIRHDKNSGLPGVRTNEGIMRARGDAIAFLFDDNVFAPDFLEKAWHKLETSNADVIITNVEMLTKQGNAFMLGGWPQTIEMLRNLNTIPNGGVLVRRSFFDRFGLYDPHLMLRRVCDWDLWLRALRLGARFAYLDTVSAVEHGLVSPNSLGNTVAWDVKAVYGYMMDERRFAERSATLTPERIVDVDVLDPTPFFPYLRNSGEWLEVVKTFFEPFARRLSADPAKVLTNRQSFAMPSTWFEKSEGPQRRRVLIVSNVTNAWVATWLAELRNDPALIVLNTPEWNLSAFRPDDTDVLMVFDGSYVSAAYQIEAFRDAGVPVIYLAGDGVGSEEHAVKQGVDPRDFLQNKDVATTFGGYAFFAQPQATMNSQQLGVAMQIAAASMAVVGSASAYEALGASCPHIVPRLTEGAWDGLDDAAAPVQADATYDLPSGVVPGALEQVMPPTHRPPTGGTANTKALRSSWESLSALVQVRHNTRIAISASSYDELSAFERFGISATAVRNGVEIVATNGRTLKVDPQACSAIGNWMRSYVRIASMHRGNTGAPTMAVFLHSEMFSGSEVYGLGLARNLSLLGADVRVYIPEEHKYGADSGLSEINSWLERHGLKPVERAPYTAGAVFLHLDQERRDAETEQLDTFIRERGIGVVICSGFMPVFAVDATRRSYRVYQALFQPSAYDDIADLSYLRGRVDGILSDCEWSLSHFARVSEVPSRVVRTSLPLNEAVATPVRTQPQWASGPVRIAIGGTLQPRKRQLEAVLAVSALRDAGYDVELNIYGYALSVLDAYVRQIDEQIEKLHLESRVRRCGLVQLGEIAANNDIILSASLDESLPQTLLELLRCGLVGAGVLSGGIDEILTDSVTGYLTHDASVDGIAAVLKRAIDDRANWPDLIRETQVILARDYVRESTSNALVTLLFEGSNGGLAMPAARKANAAAEAMAGA</sequence>
<dbReference type="Pfam" id="PF00534">
    <property type="entry name" value="Glycos_transf_1"/>
    <property type="match status" value="1"/>
</dbReference>
<name>A0A1A9NE37_9BURK</name>
<feature type="domain" description="Glycosyltransferase 2-like" evidence="2">
    <location>
        <begin position="35"/>
        <end position="155"/>
    </location>
</feature>
<dbReference type="SUPFAM" id="SSF53756">
    <property type="entry name" value="UDP-Glycosyltransferase/glycogen phosphorylase"/>
    <property type="match status" value="1"/>
</dbReference>
<dbReference type="InterPro" id="IPR029044">
    <property type="entry name" value="Nucleotide-diphossugar_trans"/>
</dbReference>
<accession>A0A1A9NE37</accession>
<gene>
    <name evidence="3" type="ORF">A6V37_18885</name>
</gene>
<evidence type="ECO:0000313" key="4">
    <source>
        <dbReference type="Proteomes" id="UP000078116"/>
    </source>
</evidence>
<dbReference type="Gene3D" id="3.90.550.10">
    <property type="entry name" value="Spore Coat Polysaccharide Biosynthesis Protein SpsA, Chain A"/>
    <property type="match status" value="1"/>
</dbReference>
<dbReference type="PANTHER" id="PTHR43685:SF2">
    <property type="entry name" value="GLYCOSYLTRANSFERASE 2-LIKE DOMAIN-CONTAINING PROTEIN"/>
    <property type="match status" value="1"/>
</dbReference>
<dbReference type="PANTHER" id="PTHR43685">
    <property type="entry name" value="GLYCOSYLTRANSFERASE"/>
    <property type="match status" value="1"/>
</dbReference>
<dbReference type="GO" id="GO:0016757">
    <property type="term" value="F:glycosyltransferase activity"/>
    <property type="evidence" value="ECO:0007669"/>
    <property type="project" value="InterPro"/>
</dbReference>
<dbReference type="SUPFAM" id="SSF53448">
    <property type="entry name" value="Nucleotide-diphospho-sugar transferases"/>
    <property type="match status" value="1"/>
</dbReference>
<evidence type="ECO:0000259" key="1">
    <source>
        <dbReference type="Pfam" id="PF00534"/>
    </source>
</evidence>
<reference evidence="3 4" key="1">
    <citation type="submission" date="2016-04" db="EMBL/GenBank/DDBJ databases">
        <title>Reclassification of Paraburkholderia panaciterrae (Farh et al. 2015) Dobritsa &amp; Samadpour 2016 as a later homotypic synonym of Paraburkholderia ginsengiterrae (Farh et al. 2015) Dobritsa &amp; Samadpour 2016.</title>
        <authorList>
            <person name="Dobritsa A.P."/>
            <person name="Kutumbaka K."/>
            <person name="Samadpour M."/>
        </authorList>
    </citation>
    <scope>NUCLEOTIDE SEQUENCE [LARGE SCALE GENOMIC DNA]</scope>
    <source>
        <strain evidence="3 4">DCY85</strain>
    </source>
</reference>